<protein>
    <submittedName>
        <fullName evidence="1">Uncharacterized protein</fullName>
    </submittedName>
</protein>
<accession>A0A1M7KJ18</accession>
<dbReference type="STRING" id="388280.SAMN04488057_102484"/>
<organism evidence="1 2">
    <name type="scientific">Cyclobacterium lianum</name>
    <dbReference type="NCBI Taxonomy" id="388280"/>
    <lineage>
        <taxon>Bacteria</taxon>
        <taxon>Pseudomonadati</taxon>
        <taxon>Bacteroidota</taxon>
        <taxon>Cytophagia</taxon>
        <taxon>Cytophagales</taxon>
        <taxon>Cyclobacteriaceae</taxon>
        <taxon>Cyclobacterium</taxon>
    </lineage>
</organism>
<reference evidence="1 2" key="1">
    <citation type="submission" date="2016-11" db="EMBL/GenBank/DDBJ databases">
        <authorList>
            <person name="Jaros S."/>
            <person name="Januszkiewicz K."/>
            <person name="Wedrychowicz H."/>
        </authorList>
    </citation>
    <scope>NUCLEOTIDE SEQUENCE [LARGE SCALE GENOMIC DNA]</scope>
    <source>
        <strain evidence="1 2">CGMCC 1.6102</strain>
    </source>
</reference>
<dbReference type="AlphaFoldDB" id="A0A1M7KJ18"/>
<name>A0A1M7KJ18_9BACT</name>
<dbReference type="Proteomes" id="UP000184513">
    <property type="component" value="Unassembled WGS sequence"/>
</dbReference>
<evidence type="ECO:0000313" key="1">
    <source>
        <dbReference type="EMBL" id="SHM65110.1"/>
    </source>
</evidence>
<dbReference type="EMBL" id="FRCY01000002">
    <property type="protein sequence ID" value="SHM65110.1"/>
    <property type="molecule type" value="Genomic_DNA"/>
</dbReference>
<evidence type="ECO:0000313" key="2">
    <source>
        <dbReference type="Proteomes" id="UP000184513"/>
    </source>
</evidence>
<proteinExistence type="predicted"/>
<keyword evidence="2" id="KW-1185">Reference proteome</keyword>
<sequence>MGREMVRLLKIFGLASLGLVLLLSLFNERRANNTGEDPSFRLSDSGMLFFKNIRRIDYAVRSMPDAGIDIYTHKGFDRDSTQNTLILEIIVHKNRNTASPYLLSAGQLKRREPLLLHAIKKDDLYGTLEISTGDRYVHLEQAGIIFNWLSSEIDSLKANVGERWIPLLDSKREREAFVNSYNDFLKITGQL</sequence>
<gene>
    <name evidence="1" type="ORF">SAMN04488057_102484</name>
</gene>